<feature type="transmembrane region" description="Helical" evidence="6">
    <location>
        <begin position="113"/>
        <end position="134"/>
    </location>
</feature>
<protein>
    <submittedName>
        <fullName evidence="8">4-hydroxybenzoate transporter PcaK</fullName>
    </submittedName>
</protein>
<evidence type="ECO:0000256" key="4">
    <source>
        <dbReference type="ARBA" id="ARBA00022989"/>
    </source>
</evidence>
<dbReference type="RefSeq" id="WP_063556665.1">
    <property type="nucleotide sequence ID" value="NZ_LITT01000058.1"/>
</dbReference>
<evidence type="ECO:0000256" key="2">
    <source>
        <dbReference type="ARBA" id="ARBA00022448"/>
    </source>
</evidence>
<evidence type="ECO:0000256" key="3">
    <source>
        <dbReference type="ARBA" id="ARBA00022692"/>
    </source>
</evidence>
<evidence type="ECO:0000256" key="6">
    <source>
        <dbReference type="SAM" id="Phobius"/>
    </source>
</evidence>
<dbReference type="InterPro" id="IPR020846">
    <property type="entry name" value="MFS_dom"/>
</dbReference>
<feature type="transmembrane region" description="Helical" evidence="6">
    <location>
        <begin position="406"/>
        <end position="426"/>
    </location>
</feature>
<dbReference type="InterPro" id="IPR005829">
    <property type="entry name" value="Sugar_transporter_CS"/>
</dbReference>
<keyword evidence="2" id="KW-0813">Transport</keyword>
<keyword evidence="3 6" id="KW-0812">Transmembrane</keyword>
<feature type="transmembrane region" description="Helical" evidence="6">
    <location>
        <begin position="319"/>
        <end position="336"/>
    </location>
</feature>
<dbReference type="CDD" id="cd17365">
    <property type="entry name" value="MFS_PcaK_like"/>
    <property type="match status" value="1"/>
</dbReference>
<accession>A0A168LRF1</accession>
<dbReference type="AlphaFoldDB" id="A0A168LRF1"/>
<evidence type="ECO:0000313" key="9">
    <source>
        <dbReference type="Proteomes" id="UP000077407"/>
    </source>
</evidence>
<proteinExistence type="predicted"/>
<keyword evidence="4 6" id="KW-1133">Transmembrane helix</keyword>
<evidence type="ECO:0000256" key="1">
    <source>
        <dbReference type="ARBA" id="ARBA00004651"/>
    </source>
</evidence>
<dbReference type="InterPro" id="IPR036259">
    <property type="entry name" value="MFS_trans_sf"/>
</dbReference>
<evidence type="ECO:0000256" key="5">
    <source>
        <dbReference type="ARBA" id="ARBA00023136"/>
    </source>
</evidence>
<comment type="caution">
    <text evidence="8">The sequence shown here is derived from an EMBL/GenBank/DDBJ whole genome shotgun (WGS) entry which is preliminary data.</text>
</comment>
<reference evidence="8 9" key="1">
    <citation type="journal article" date="2015" name="Biotechnol. Bioeng.">
        <title>Genome sequence and phenotypic characterization of Caulobacter segnis.</title>
        <authorList>
            <person name="Patel S."/>
            <person name="Fletcher B."/>
            <person name="Scott D.C."/>
            <person name="Ely B."/>
        </authorList>
    </citation>
    <scope>NUCLEOTIDE SEQUENCE [LARGE SCALE GENOMIC DNA]</scope>
    <source>
        <strain evidence="8 9">ERI-2</strain>
    </source>
</reference>
<feature type="transmembrane region" description="Helical" evidence="6">
    <location>
        <begin position="146"/>
        <end position="170"/>
    </location>
</feature>
<feature type="transmembrane region" description="Helical" evidence="6">
    <location>
        <begin position="255"/>
        <end position="275"/>
    </location>
</feature>
<feature type="transmembrane region" description="Helical" evidence="6">
    <location>
        <begin position="88"/>
        <end position="107"/>
    </location>
</feature>
<dbReference type="GO" id="GO:0005886">
    <property type="term" value="C:plasma membrane"/>
    <property type="evidence" value="ECO:0007669"/>
    <property type="project" value="UniProtKB-SubCell"/>
</dbReference>
<keyword evidence="5 6" id="KW-0472">Membrane</keyword>
<evidence type="ECO:0000259" key="7">
    <source>
        <dbReference type="PROSITE" id="PS50850"/>
    </source>
</evidence>
<dbReference type="SUPFAM" id="SSF103473">
    <property type="entry name" value="MFS general substrate transporter"/>
    <property type="match status" value="1"/>
</dbReference>
<dbReference type="Proteomes" id="UP000077407">
    <property type="component" value="Unassembled WGS sequence"/>
</dbReference>
<dbReference type="PROSITE" id="PS50850">
    <property type="entry name" value="MFS"/>
    <property type="match status" value="1"/>
</dbReference>
<dbReference type="OrthoDB" id="9783227at2"/>
<feature type="transmembrane region" description="Helical" evidence="6">
    <location>
        <begin position="281"/>
        <end position="307"/>
    </location>
</feature>
<dbReference type="Gene3D" id="1.20.1250.20">
    <property type="entry name" value="MFS general substrate transporter like domains"/>
    <property type="match status" value="1"/>
</dbReference>
<dbReference type="InterPro" id="IPR011701">
    <property type="entry name" value="MFS"/>
</dbReference>
<feature type="transmembrane region" description="Helical" evidence="6">
    <location>
        <begin position="342"/>
        <end position="365"/>
    </location>
</feature>
<sequence>MRKIDVNEIIESGKFNNYFLVILGLLMFIVIFDGYDMGVYGVTLPLIMKELRLTATQVGLLASTAMVGMMLGASLFGSLADIIGRKKVIIIGIFIYSIFNGIVGFVHSASVFAVIRFIAGLGMGAITPVIVSLLSEFSPKANRTFLLTLVVIGVPIGQLGASLAGVVFLSAHGWRVFYYATFVSLIAVFFIVVHVPESMKFYVAKGKTDIIRKILSKTNPEFVFSDEDVYEVSDLNSKKVSISSLFGKDYARNTILIWIAFFCNLYLYFGVSTWLPKLMTIMGYTLTSSIVFLAIFLMGGIVLGPFIGVLGDKFGYKKVMPLLYIGSAILISLLSFKSSTVVFYILLFLAGAAISSVQNLTLAVAPEFYPISIRGTAVGWGSAISRLGSATAPIIIGVLIQANFSMTTVFESFIIPAIIGCISILLTKKGPNMSSNIAKESQ</sequence>
<gene>
    <name evidence="8" type="primary">pcaK</name>
    <name evidence="8" type="ORF">WY13_03382</name>
</gene>
<comment type="subcellular location">
    <subcellularLocation>
        <location evidence="1">Cell membrane</location>
        <topology evidence="1">Multi-pass membrane protein</topology>
    </subcellularLocation>
</comment>
<dbReference type="PANTHER" id="PTHR23511">
    <property type="entry name" value="SYNAPTIC VESICLE GLYCOPROTEIN 2"/>
    <property type="match status" value="1"/>
</dbReference>
<dbReference type="GO" id="GO:0022857">
    <property type="term" value="F:transmembrane transporter activity"/>
    <property type="evidence" value="ECO:0007669"/>
    <property type="project" value="InterPro"/>
</dbReference>
<organism evidence="8 9">
    <name type="scientific">Clostridium ljungdahlii</name>
    <dbReference type="NCBI Taxonomy" id="1538"/>
    <lineage>
        <taxon>Bacteria</taxon>
        <taxon>Bacillati</taxon>
        <taxon>Bacillota</taxon>
        <taxon>Clostridia</taxon>
        <taxon>Eubacteriales</taxon>
        <taxon>Clostridiaceae</taxon>
        <taxon>Clostridium</taxon>
    </lineage>
</organism>
<feature type="transmembrane region" description="Helical" evidence="6">
    <location>
        <begin position="15"/>
        <end position="35"/>
    </location>
</feature>
<name>A0A168LRF1_9CLOT</name>
<feature type="domain" description="Major facilitator superfamily (MFS) profile" evidence="7">
    <location>
        <begin position="22"/>
        <end position="432"/>
    </location>
</feature>
<evidence type="ECO:0000313" key="8">
    <source>
        <dbReference type="EMBL" id="OAA83595.1"/>
    </source>
</evidence>
<dbReference type="EMBL" id="LITT01000058">
    <property type="protein sequence ID" value="OAA83595.1"/>
    <property type="molecule type" value="Genomic_DNA"/>
</dbReference>
<feature type="transmembrane region" description="Helical" evidence="6">
    <location>
        <begin position="377"/>
        <end position="400"/>
    </location>
</feature>
<dbReference type="PROSITE" id="PS00217">
    <property type="entry name" value="SUGAR_TRANSPORT_2"/>
    <property type="match status" value="1"/>
</dbReference>
<feature type="transmembrane region" description="Helical" evidence="6">
    <location>
        <begin position="176"/>
        <end position="195"/>
    </location>
</feature>
<dbReference type="PANTHER" id="PTHR23511:SF34">
    <property type="entry name" value="SYNAPTIC VESICLE GLYCOPROTEIN 2"/>
    <property type="match status" value="1"/>
</dbReference>
<feature type="transmembrane region" description="Helical" evidence="6">
    <location>
        <begin position="55"/>
        <end position="76"/>
    </location>
</feature>
<dbReference type="Pfam" id="PF07690">
    <property type="entry name" value="MFS_1"/>
    <property type="match status" value="1"/>
</dbReference>
<dbReference type="PATRIC" id="fig|1538.10.peg.3442"/>